<keyword evidence="3" id="KW-1185">Reference proteome</keyword>
<protein>
    <recommendedName>
        <fullName evidence="1">Transposase DDE domain-containing protein</fullName>
    </recommendedName>
</protein>
<dbReference type="Proteomes" id="UP000070483">
    <property type="component" value="Unassembled WGS sequence"/>
</dbReference>
<dbReference type="PATRIC" id="fig|157687.3.peg.1094"/>
<sequence>MNRSIHVEGAFGVLKQNMNFKCFKYREKSKAKVEVILFAVGYNLRKYVHKKYRNVKACNFMN</sequence>
<evidence type="ECO:0000313" key="2">
    <source>
        <dbReference type="EMBL" id="KXB65907.1"/>
    </source>
</evidence>
<dbReference type="AlphaFoldDB" id="A0A134ADV0"/>
<dbReference type="EMBL" id="LSDD01000085">
    <property type="protein sequence ID" value="KXB65907.1"/>
    <property type="molecule type" value="Genomic_DNA"/>
</dbReference>
<gene>
    <name evidence="2" type="ORF">HMPREF3180_01100</name>
</gene>
<comment type="caution">
    <text evidence="2">The sequence shown here is derived from an EMBL/GenBank/DDBJ whole genome shotgun (WGS) entry which is preliminary data.</text>
</comment>
<evidence type="ECO:0000313" key="3">
    <source>
        <dbReference type="Proteomes" id="UP000070483"/>
    </source>
</evidence>
<accession>A0A134ADV0</accession>
<reference evidence="3" key="1">
    <citation type="submission" date="2016-01" db="EMBL/GenBank/DDBJ databases">
        <authorList>
            <person name="Mitreva M."/>
            <person name="Pepin K.H."/>
            <person name="Mihindukulasuriya K.A."/>
            <person name="Fulton R."/>
            <person name="Fronick C."/>
            <person name="O'Laughlin M."/>
            <person name="Miner T."/>
            <person name="Herter B."/>
            <person name="Rosa B.A."/>
            <person name="Cordes M."/>
            <person name="Tomlinson C."/>
            <person name="Wollam A."/>
            <person name="Palsikar V.B."/>
            <person name="Mardis E.R."/>
            <person name="Wilson R.K."/>
        </authorList>
    </citation>
    <scope>NUCLEOTIDE SEQUENCE [LARGE SCALE GENOMIC DNA]</scope>
    <source>
        <strain evidence="3">KA00185</strain>
    </source>
</reference>
<proteinExistence type="predicted"/>
<feature type="domain" description="Transposase DDE" evidence="1">
    <location>
        <begin position="2"/>
        <end position="47"/>
    </location>
</feature>
<evidence type="ECO:0000259" key="1">
    <source>
        <dbReference type="Pfam" id="PF13751"/>
    </source>
</evidence>
<dbReference type="STRING" id="157687.HMPREF3180_01100"/>
<name>A0A134ADV0_9FUSO</name>
<organism evidence="2 3">
    <name type="scientific">Leptotrichia wadei</name>
    <dbReference type="NCBI Taxonomy" id="157687"/>
    <lineage>
        <taxon>Bacteria</taxon>
        <taxon>Fusobacteriati</taxon>
        <taxon>Fusobacteriota</taxon>
        <taxon>Fusobacteriia</taxon>
        <taxon>Fusobacteriales</taxon>
        <taxon>Leptotrichiaceae</taxon>
        <taxon>Leptotrichia</taxon>
    </lineage>
</organism>
<dbReference type="InterPro" id="IPR025668">
    <property type="entry name" value="Tnp_DDE_dom"/>
</dbReference>
<dbReference type="Pfam" id="PF13751">
    <property type="entry name" value="DDE_Tnp_1_6"/>
    <property type="match status" value="1"/>
</dbReference>